<evidence type="ECO:0000313" key="6">
    <source>
        <dbReference type="Proteomes" id="UP001139646"/>
    </source>
</evidence>
<feature type="transmembrane region" description="Helical" evidence="2">
    <location>
        <begin position="390"/>
        <end position="413"/>
    </location>
</feature>
<dbReference type="Gene3D" id="3.40.190.10">
    <property type="entry name" value="Periplasmic binding protein-like II"/>
    <property type="match status" value="1"/>
</dbReference>
<evidence type="ECO:0000256" key="2">
    <source>
        <dbReference type="SAM" id="Phobius"/>
    </source>
</evidence>
<dbReference type="Proteomes" id="UP001139646">
    <property type="component" value="Unassembled WGS sequence"/>
</dbReference>
<dbReference type="Pfam" id="PF07331">
    <property type="entry name" value="TctB"/>
    <property type="match status" value="1"/>
</dbReference>
<organism evidence="5 6">
    <name type="scientific">Colwellia maritima</name>
    <dbReference type="NCBI Taxonomy" id="2912588"/>
    <lineage>
        <taxon>Bacteria</taxon>
        <taxon>Pseudomonadati</taxon>
        <taxon>Pseudomonadota</taxon>
        <taxon>Gammaproteobacteria</taxon>
        <taxon>Alteromonadales</taxon>
        <taxon>Colwelliaceae</taxon>
        <taxon>Colwellia</taxon>
    </lineage>
</organism>
<dbReference type="InterPro" id="IPR042100">
    <property type="entry name" value="Bug_dom1"/>
</dbReference>
<dbReference type="SUPFAM" id="SSF53850">
    <property type="entry name" value="Periplasmic binding protein-like II"/>
    <property type="match status" value="1"/>
</dbReference>
<proteinExistence type="inferred from homology"/>
<dbReference type="PANTHER" id="PTHR42928">
    <property type="entry name" value="TRICARBOXYLATE-BINDING PROTEIN"/>
    <property type="match status" value="1"/>
</dbReference>
<feature type="transmembrane region" description="Helical" evidence="2">
    <location>
        <begin position="433"/>
        <end position="455"/>
    </location>
</feature>
<dbReference type="InterPro" id="IPR005064">
    <property type="entry name" value="BUG"/>
</dbReference>
<evidence type="ECO:0000256" key="1">
    <source>
        <dbReference type="ARBA" id="ARBA00006987"/>
    </source>
</evidence>
<accession>A0ABS9X655</accession>
<dbReference type="Pfam" id="PF03401">
    <property type="entry name" value="TctC"/>
    <property type="match status" value="1"/>
</dbReference>
<evidence type="ECO:0000259" key="4">
    <source>
        <dbReference type="Pfam" id="PF07331"/>
    </source>
</evidence>
<dbReference type="PANTHER" id="PTHR42928:SF3">
    <property type="entry name" value="UPF0065 PROTEIN YFLP"/>
    <property type="match status" value="1"/>
</dbReference>
<name>A0ABS9X655_9GAMM</name>
<reference evidence="5" key="1">
    <citation type="submission" date="2022-01" db="EMBL/GenBank/DDBJ databases">
        <title>Colwellia maritima, isolated from seawater.</title>
        <authorList>
            <person name="Kristyanto S."/>
            <person name="Jung J."/>
            <person name="Jeon C.O."/>
        </authorList>
    </citation>
    <scope>NUCLEOTIDE SEQUENCE</scope>
    <source>
        <strain evidence="5">MSW7</strain>
    </source>
</reference>
<feature type="transmembrane region" description="Helical" evidence="2">
    <location>
        <begin position="346"/>
        <end position="369"/>
    </location>
</feature>
<sequence length="456" mass="49754">MSIQIMKKSLLKILLSRIALIPTICYADSAEQTMNAWQPEYPLVITVPSNPGGGWDQLGRFLQRSITQEKLSPRSIEVVNKGGAGGIIALAELVSTFDANPYKLMVTGFGMTGASIMHNSEFNLQSTTPIARLTGEFQAIGVPFDSPFKTLEDLMDAFKKDPQKIIWGGGSAGGADHLFINLLANKMGINPQDINYVAFTGGGEATAALMGGQVIAGVSGYSEWGGVVEANRVRLLGISSTTRIVHPDITTFAEIGIDVDFQNWRAIVAAPNITKEQRQYLINLISKARNSATWEDIIKRNNWQDSFLTGDDFTQFIIKDRKQTQYIVEQGGLGSGGDGYASIGPFFFPSIAGGGLLICSLFLLVNYFKNRQSHTVVSIENISTDNLHKFYLASITIALYLVGLAYLGFIYVTPIFIPIISRNLGSTSIKRDIIVAVILTALITIVFEHFLNVIVP</sequence>
<gene>
    <name evidence="5" type="ORF">L3081_22905</name>
</gene>
<dbReference type="CDD" id="cd07012">
    <property type="entry name" value="PBP2_Bug_TTT"/>
    <property type="match status" value="1"/>
</dbReference>
<dbReference type="InterPro" id="IPR009936">
    <property type="entry name" value="DUF1468"/>
</dbReference>
<feature type="domain" description="DUF1468" evidence="4">
    <location>
        <begin position="334"/>
        <end position="456"/>
    </location>
</feature>
<keyword evidence="2" id="KW-0472">Membrane</keyword>
<dbReference type="Gene3D" id="3.40.190.150">
    <property type="entry name" value="Bordetella uptake gene, domain 1"/>
    <property type="match status" value="1"/>
</dbReference>
<keyword evidence="2" id="KW-1133">Transmembrane helix</keyword>
<keyword evidence="6" id="KW-1185">Reference proteome</keyword>
<comment type="caution">
    <text evidence="5">The sequence shown here is derived from an EMBL/GenBank/DDBJ whole genome shotgun (WGS) entry which is preliminary data.</text>
</comment>
<protein>
    <submittedName>
        <fullName evidence="5">Tripartite tricarboxylate transporter TctB family protein</fullName>
    </submittedName>
</protein>
<feature type="chain" id="PRO_5047449977" evidence="3">
    <location>
        <begin position="28"/>
        <end position="456"/>
    </location>
</feature>
<dbReference type="RefSeq" id="WP_242288585.1">
    <property type="nucleotide sequence ID" value="NZ_JAKKSL010000006.1"/>
</dbReference>
<keyword evidence="3" id="KW-0732">Signal</keyword>
<dbReference type="EMBL" id="JAKKSL010000006">
    <property type="protein sequence ID" value="MCI2285706.1"/>
    <property type="molecule type" value="Genomic_DNA"/>
</dbReference>
<evidence type="ECO:0000256" key="3">
    <source>
        <dbReference type="SAM" id="SignalP"/>
    </source>
</evidence>
<keyword evidence="2" id="KW-0812">Transmembrane</keyword>
<evidence type="ECO:0000313" key="5">
    <source>
        <dbReference type="EMBL" id="MCI2285706.1"/>
    </source>
</evidence>
<comment type="similarity">
    <text evidence="1">Belongs to the UPF0065 (bug) family.</text>
</comment>
<feature type="signal peptide" evidence="3">
    <location>
        <begin position="1"/>
        <end position="27"/>
    </location>
</feature>